<dbReference type="WBParaSite" id="ES5_v2.g22244.t1">
    <property type="protein sequence ID" value="ES5_v2.g22244.t1"/>
    <property type="gene ID" value="ES5_v2.g22244"/>
</dbReference>
<proteinExistence type="predicted"/>
<protein>
    <submittedName>
        <fullName evidence="2">DNA2/NAM7 helicase-like C-terminal domain-containing protein</fullName>
    </submittedName>
</protein>
<accession>A0AC34FXR2</accession>
<name>A0AC34FXR2_9BILA</name>
<evidence type="ECO:0000313" key="1">
    <source>
        <dbReference type="Proteomes" id="UP000887579"/>
    </source>
</evidence>
<dbReference type="Proteomes" id="UP000887579">
    <property type="component" value="Unplaced"/>
</dbReference>
<organism evidence="1 2">
    <name type="scientific">Panagrolaimus sp. ES5</name>
    <dbReference type="NCBI Taxonomy" id="591445"/>
    <lineage>
        <taxon>Eukaryota</taxon>
        <taxon>Metazoa</taxon>
        <taxon>Ecdysozoa</taxon>
        <taxon>Nematoda</taxon>
        <taxon>Chromadorea</taxon>
        <taxon>Rhabditida</taxon>
        <taxon>Tylenchina</taxon>
        <taxon>Panagrolaimomorpha</taxon>
        <taxon>Panagrolaimoidea</taxon>
        <taxon>Panagrolaimidae</taxon>
        <taxon>Panagrolaimus</taxon>
    </lineage>
</organism>
<reference evidence="2" key="1">
    <citation type="submission" date="2022-11" db="UniProtKB">
        <authorList>
            <consortium name="WormBaseParasite"/>
        </authorList>
    </citation>
    <scope>IDENTIFICATION</scope>
</reference>
<sequence>FRGQPARNEEIVGFKNPMQVSDRQAGVNKGGIKEKVPLQGFGYLSPQEDARRRKELLKKKEEGINLEDKDVDDRDVNLDSRKRQAEGKVVEGQEYRVAAGAAPSKQPRKELLKADEIEFEEPVRYVVIADQPGQNMILMREDDETREQQSVSNPPAFLRFSGRTFIRDQEGYPVAPKIAKIGLLDTVLVYGIQIKMSAGIVKENLSDTSTDKNFCRVFQGKQEGYKVRANLAFATAVAKVKEGPAIFIPALIRWVSGEGADTYVYFLAANEEEEQRVHGRTCDWVNGRMEPRSLGEVYVAVVPEGWTKLTSYMTVPAVLVGHAASDGGLMFRSIRMMGNARREWIGRGMAIMDREDARMAEYFWHARLMVQQKMVQRELDYCNTPAELSAVTDQLVEQCRVCVKLPSIDTSTENYAGWVEHFKLGKGIGLSNTVSDTIKASITAVLFDDEGTLTTLGLWLEDEEYQRFYDEIVVKRMWQVRIVMDLRTGLESRLKAFRNLPRVPAHTRKIVNSFYGLYRATAEIEPLPPRALSHLNEGQRLMGTLMHQDGEKFPFIFLQAGPGTGKTGAEVASAIYESKFLEEGKVVMLTATTNLATMNLLEKLEEAGEKVMKKVLYLQSQTAEVIHGALTEKREWKKARVAERLQEIISKPGELPFTADDLEFVKAYVAKRIHHDGESYQEQRAIELLMRMNQYKIVVVTTNSLVQIGAVVTALVKKLFIDEGGLVTCQELLAMFTSCCNAVQVVVAGDVNQMTPYTPKTCSRVEELCDSDSAIQRIFSNGRDNASVELDLTYRAHPILGQIISEAFYDGKLRSGISASDRTLVTDNVNLPAEGVPLILLDVTEDHQSGQGFSLSNPAQERIAAKLVKKVMALKKGLKITVICFYKSAIIGMQRELAVLGITSITVNGEVERKEEKGKKLVELSTIDSYQGKEEDLIIILTTRSSDHRIDLDGSHLGKSGRAIVAATRAKHGMVVIGNMAYLKSLTVWQKYLTVAAKFTPTVDRRYVEALENDMAPTRKGTIWVDLNGKPAFAATFQIDLSWAKEYIEPPTFEIKELKLAEKSGAGESDEHGDGSSRKGQKEEENEVRMKSTSTSSTRSSCGEEEKEDNGTNGTLEAESK</sequence>
<evidence type="ECO:0000313" key="2">
    <source>
        <dbReference type="WBParaSite" id="ES5_v2.g22244.t1"/>
    </source>
</evidence>